<evidence type="ECO:0000313" key="2">
    <source>
        <dbReference type="Proteomes" id="UP001576784"/>
    </source>
</evidence>
<evidence type="ECO:0000313" key="1">
    <source>
        <dbReference type="EMBL" id="MFB2895769.1"/>
    </source>
</evidence>
<gene>
    <name evidence="1" type="ORF">ACE1CI_22915</name>
</gene>
<keyword evidence="2" id="KW-1185">Reference proteome</keyword>
<protein>
    <submittedName>
        <fullName evidence="1">Uncharacterized protein</fullName>
    </submittedName>
</protein>
<comment type="caution">
    <text evidence="1">The sequence shown here is derived from an EMBL/GenBank/DDBJ whole genome shotgun (WGS) entry which is preliminary data.</text>
</comment>
<dbReference type="Proteomes" id="UP001576784">
    <property type="component" value="Unassembled WGS sequence"/>
</dbReference>
<reference evidence="1 2" key="1">
    <citation type="submission" date="2024-09" db="EMBL/GenBank/DDBJ databases">
        <title>Floridaenema gen nov. (Aerosakkonemataceae, Aerosakkonematales ord. nov., Cyanobacteria) from benthic tropical and subtropical fresh waters, with the description of four new species.</title>
        <authorList>
            <person name="Moretto J.A."/>
            <person name="Berthold D.E."/>
            <person name="Lefler F.W."/>
            <person name="Huang I.-S."/>
            <person name="Laughinghouse H. IV."/>
        </authorList>
    </citation>
    <scope>NUCLEOTIDE SEQUENCE [LARGE SCALE GENOMIC DNA]</scope>
    <source>
        <strain evidence="1 2">BLCC-F50</strain>
    </source>
</reference>
<organism evidence="1 2">
    <name type="scientific">Floridaenema flaviceps BLCC-F50</name>
    <dbReference type="NCBI Taxonomy" id="3153642"/>
    <lineage>
        <taxon>Bacteria</taxon>
        <taxon>Bacillati</taxon>
        <taxon>Cyanobacteriota</taxon>
        <taxon>Cyanophyceae</taxon>
        <taxon>Oscillatoriophycideae</taxon>
        <taxon>Aerosakkonematales</taxon>
        <taxon>Aerosakkonemataceae</taxon>
        <taxon>Floridanema</taxon>
        <taxon>Floridanema flaviceps</taxon>
    </lineage>
</organism>
<dbReference type="EMBL" id="JBHFNR010000168">
    <property type="protein sequence ID" value="MFB2895769.1"/>
    <property type="molecule type" value="Genomic_DNA"/>
</dbReference>
<name>A0ABV4XVK6_9CYAN</name>
<proteinExistence type="predicted"/>
<sequence>MGKIIPIHELPKGLVNIEASAFNGETGKAFPLGSQQINNV</sequence>
<accession>A0ABV4XVK6</accession>
<dbReference type="RefSeq" id="WP_413265404.1">
    <property type="nucleotide sequence ID" value="NZ_JBHFNR010000168.1"/>
</dbReference>